<gene>
    <name evidence="5" type="ORF">DEM27_22675</name>
</gene>
<evidence type="ECO:0000256" key="1">
    <source>
        <dbReference type="ARBA" id="ARBA00006153"/>
    </source>
</evidence>
<dbReference type="Gene3D" id="3.30.70.360">
    <property type="match status" value="1"/>
</dbReference>
<feature type="binding site" evidence="3">
    <location>
        <position position="377"/>
    </location>
    <ligand>
        <name>Zn(2+)</name>
        <dbReference type="ChEBI" id="CHEBI:29105"/>
        <label>2</label>
    </ligand>
</feature>
<feature type="binding site" evidence="3">
    <location>
        <position position="190"/>
    </location>
    <ligand>
        <name>Zn(2+)</name>
        <dbReference type="ChEBI" id="CHEBI:29105"/>
        <label>1</label>
    </ligand>
</feature>
<dbReference type="PANTHER" id="PTHR32494:SF5">
    <property type="entry name" value="ALLANTOATE AMIDOHYDROLASE"/>
    <property type="match status" value="1"/>
</dbReference>
<comment type="cofactor">
    <cofactor evidence="3">
        <name>Zn(2+)</name>
        <dbReference type="ChEBI" id="CHEBI:29105"/>
    </cofactor>
    <text evidence="3">Binds 2 Zn(2+) ions per subunit.</text>
</comment>
<dbReference type="InterPro" id="IPR002933">
    <property type="entry name" value="Peptidase_M20"/>
</dbReference>
<dbReference type="GO" id="GO:0016813">
    <property type="term" value="F:hydrolase activity, acting on carbon-nitrogen (but not peptide) bonds, in linear amidines"/>
    <property type="evidence" value="ECO:0007669"/>
    <property type="project" value="InterPro"/>
</dbReference>
<dbReference type="NCBIfam" id="TIGR01879">
    <property type="entry name" value="hydantase"/>
    <property type="match status" value="1"/>
</dbReference>
<accession>A0A2U2DLC8</accession>
<dbReference type="GO" id="GO:0046872">
    <property type="term" value="F:metal ion binding"/>
    <property type="evidence" value="ECO:0007669"/>
    <property type="project" value="UniProtKB-KW"/>
</dbReference>
<evidence type="ECO:0000256" key="2">
    <source>
        <dbReference type="ARBA" id="ARBA00022801"/>
    </source>
</evidence>
<reference evidence="5 6" key="1">
    <citation type="submission" date="2018-05" db="EMBL/GenBank/DDBJ databases">
        <title>The draft genome of strain NS-104.</title>
        <authorList>
            <person name="Hang P."/>
            <person name="Jiang J."/>
        </authorList>
    </citation>
    <scope>NUCLEOTIDE SEQUENCE [LARGE SCALE GENOMIC DNA]</scope>
    <source>
        <strain evidence="5 6">NS-104</strain>
    </source>
</reference>
<dbReference type="Gene3D" id="3.40.630.10">
    <property type="entry name" value="Zn peptidases"/>
    <property type="match status" value="1"/>
</dbReference>
<dbReference type="Proteomes" id="UP000245252">
    <property type="component" value="Unassembled WGS sequence"/>
</dbReference>
<dbReference type="OrthoDB" id="9808195at2"/>
<keyword evidence="2 5" id="KW-0378">Hydrolase</keyword>
<evidence type="ECO:0000256" key="3">
    <source>
        <dbReference type="PIRSR" id="PIRSR001235-1"/>
    </source>
</evidence>
<dbReference type="PANTHER" id="PTHR32494">
    <property type="entry name" value="ALLANTOATE DEIMINASE-RELATED"/>
    <property type="match status" value="1"/>
</dbReference>
<evidence type="ECO:0000313" key="5">
    <source>
        <dbReference type="EMBL" id="PWE54104.1"/>
    </source>
</evidence>
<evidence type="ECO:0000259" key="4">
    <source>
        <dbReference type="Pfam" id="PF07687"/>
    </source>
</evidence>
<feature type="binding site" evidence="3">
    <location>
        <position position="94"/>
    </location>
    <ligand>
        <name>Zn(2+)</name>
        <dbReference type="ChEBI" id="CHEBI:29105"/>
        <label>1</label>
    </ligand>
</feature>
<dbReference type="Pfam" id="PF01546">
    <property type="entry name" value="Peptidase_M20"/>
    <property type="match status" value="1"/>
</dbReference>
<sequence>MHNLKIDGDRLWNSILETAAFGGTPDGGVRRLTLSGEDRAVRDWFRHKAETLGCRVSVDAVGNMFAVRPGSDAEALPIAIGSHLDTQPTGGKFDGILGVLAGLEILQTLQDAGYQTRRPLMVVNWTNEEGARFSPAMLGSGVYAGVFDRTYAESRVDAEGITFADAIEAIDYRGETPIGEPRFAAMFELHIEQGPVLEREAFDIGAVTGVQAMRWYDLTVIGRESHAGSTPMDMRQDALADAANLILTTQDIARRHGGMATTGQIGITSPSRNVIPGKVTMSLDLRHENDDTLQAMEQDVRAAMQRQCGERAVLTGIWDSPAVHFDAGCLAAIRDGAAAAGASHRDIVSGAGHDSVYISRVASTAMIFVPCKDGLSHNPAESATREQCTLGAQTLLNAVLAYGEQQ</sequence>
<dbReference type="CDD" id="cd03884">
    <property type="entry name" value="M20_bAS"/>
    <property type="match status" value="1"/>
</dbReference>
<protein>
    <submittedName>
        <fullName evidence="5">Zn-dependent hydrolase</fullName>
    </submittedName>
</protein>
<comment type="caution">
    <text evidence="5">The sequence shown here is derived from an EMBL/GenBank/DDBJ whole genome shotgun (WGS) entry which is preliminary data.</text>
</comment>
<dbReference type="SUPFAM" id="SSF53187">
    <property type="entry name" value="Zn-dependent exopeptidases"/>
    <property type="match status" value="1"/>
</dbReference>
<feature type="binding site" evidence="3">
    <location>
        <position position="94"/>
    </location>
    <ligand>
        <name>Zn(2+)</name>
        <dbReference type="ChEBI" id="CHEBI:29105"/>
        <label>2</label>
    </ligand>
</feature>
<dbReference type="InterPro" id="IPR036264">
    <property type="entry name" value="Bact_exopeptidase_dim_dom"/>
</dbReference>
<dbReference type="NCBIfam" id="NF006769">
    <property type="entry name" value="PRK09290.1-3"/>
    <property type="match status" value="1"/>
</dbReference>
<keyword evidence="3" id="KW-0862">Zinc</keyword>
<dbReference type="Pfam" id="PF07687">
    <property type="entry name" value="M20_dimer"/>
    <property type="match status" value="1"/>
</dbReference>
<feature type="domain" description="Peptidase M20 dimerisation" evidence="4">
    <location>
        <begin position="213"/>
        <end position="309"/>
    </location>
</feature>
<proteinExistence type="inferred from homology"/>
<keyword evidence="3" id="KW-0479">Metal-binding</keyword>
<keyword evidence="6" id="KW-1185">Reference proteome</keyword>
<dbReference type="PIRSF" id="PIRSF001235">
    <property type="entry name" value="Amidase_carbamoylase"/>
    <property type="match status" value="1"/>
</dbReference>
<dbReference type="EMBL" id="QFBC01000012">
    <property type="protein sequence ID" value="PWE54104.1"/>
    <property type="molecule type" value="Genomic_DNA"/>
</dbReference>
<dbReference type="AlphaFoldDB" id="A0A2U2DLC8"/>
<dbReference type="InterPro" id="IPR011650">
    <property type="entry name" value="Peptidase_M20_dimer"/>
</dbReference>
<dbReference type="RefSeq" id="WP_109460511.1">
    <property type="nucleotide sequence ID" value="NZ_QFBC01000012.1"/>
</dbReference>
<evidence type="ECO:0000313" key="6">
    <source>
        <dbReference type="Proteomes" id="UP000245252"/>
    </source>
</evidence>
<dbReference type="SUPFAM" id="SSF55031">
    <property type="entry name" value="Bacterial exopeptidase dimerisation domain"/>
    <property type="match status" value="1"/>
</dbReference>
<feature type="binding site" evidence="3">
    <location>
        <position position="129"/>
    </location>
    <ligand>
        <name>Zn(2+)</name>
        <dbReference type="ChEBI" id="CHEBI:29105"/>
        <label>2</label>
    </ligand>
</feature>
<comment type="similarity">
    <text evidence="1">Belongs to the peptidase M20 family.</text>
</comment>
<organism evidence="5 6">
    <name type="scientific">Metarhizobium album</name>
    <dbReference type="NCBI Taxonomy" id="2182425"/>
    <lineage>
        <taxon>Bacteria</taxon>
        <taxon>Pseudomonadati</taxon>
        <taxon>Pseudomonadota</taxon>
        <taxon>Alphaproteobacteria</taxon>
        <taxon>Hyphomicrobiales</taxon>
        <taxon>Rhizobiaceae</taxon>
        <taxon>Metarhizobium</taxon>
    </lineage>
</organism>
<dbReference type="InterPro" id="IPR010158">
    <property type="entry name" value="Amidase_Cbmase"/>
</dbReference>
<feature type="binding site" evidence="3">
    <location>
        <position position="83"/>
    </location>
    <ligand>
        <name>Zn(2+)</name>
        <dbReference type="ChEBI" id="CHEBI:29105"/>
        <label>1</label>
    </ligand>
</feature>
<name>A0A2U2DLC8_9HYPH</name>